<dbReference type="PANTHER" id="PTHR34523:SF1">
    <property type="entry name" value="COILED-COIL DOMAIN-CONTAINING PROTEIN 138"/>
    <property type="match status" value="1"/>
</dbReference>
<keyword evidence="2" id="KW-1185">Reference proteome</keyword>
<accession>A0A2I2ZYS4</accession>
<dbReference type="Ensembl" id="ENSGGOT00000046456.1">
    <property type="protein sequence ID" value="ENSGGOP00000052382.1"/>
    <property type="gene ID" value="ENSGGOG00000034976.2"/>
</dbReference>
<reference evidence="2" key="1">
    <citation type="submission" date="2011-05" db="EMBL/GenBank/DDBJ databases">
        <title>Insights into the evolution of the great apes provided by the gorilla genome.</title>
        <authorList>
            <person name="Scally A."/>
        </authorList>
    </citation>
    <scope>NUCLEOTIDE SEQUENCE [LARGE SCALE GENOMIC DNA]</scope>
</reference>
<dbReference type="PANTHER" id="PTHR34523">
    <property type="entry name" value="COILED-COIL DOMAIN-CONTAINING PROTEIN 138"/>
    <property type="match status" value="1"/>
</dbReference>
<dbReference type="Proteomes" id="UP000001519">
    <property type="component" value="Chromosome 2A"/>
</dbReference>
<dbReference type="EMBL" id="CABD030010784">
    <property type="status" value="NOT_ANNOTATED_CDS"/>
    <property type="molecule type" value="Genomic_DNA"/>
</dbReference>
<dbReference type="EMBL" id="CABD030010788">
    <property type="status" value="NOT_ANNOTATED_CDS"/>
    <property type="molecule type" value="Genomic_DNA"/>
</dbReference>
<proteinExistence type="predicted"/>
<dbReference type="GeneTree" id="ENSGT00390000000217"/>
<dbReference type="AlphaFoldDB" id="A0A2I2ZYS4"/>
<reference evidence="1 2" key="2">
    <citation type="journal article" date="2012" name="Nature">
        <title>Insights into hominid evolution from the gorilla genome sequence.</title>
        <authorList>
            <person name="Scally A."/>
            <person name="Dutheil J.Y."/>
            <person name="Hillier L.W."/>
            <person name="Jordan G.E."/>
            <person name="Goodhead I."/>
            <person name="Herrero J."/>
            <person name="Hobolth A."/>
            <person name="Lappalainen T."/>
            <person name="Mailund T."/>
            <person name="Marques-Bonet T."/>
            <person name="McCarthy S."/>
            <person name="Montgomery S.H."/>
            <person name="Schwalie P.C."/>
            <person name="Tang Y.A."/>
            <person name="Ward M.C."/>
            <person name="Xue Y."/>
            <person name="Yngvadottir B."/>
            <person name="Alkan C."/>
            <person name="Andersen L.N."/>
            <person name="Ayub Q."/>
            <person name="Ball E.V."/>
            <person name="Beal K."/>
            <person name="Bradley B.J."/>
            <person name="Chen Y."/>
            <person name="Clee C.M."/>
            <person name="Fitzgerald S."/>
            <person name="Graves T.A."/>
            <person name="Gu Y."/>
            <person name="Heath P."/>
            <person name="Heger A."/>
            <person name="Karakoc E."/>
            <person name="Kolb-Kokocinski A."/>
            <person name="Laird G.K."/>
            <person name="Lunter G."/>
            <person name="Meader S."/>
            <person name="Mort M."/>
            <person name="Mullikin J.C."/>
            <person name="Munch K."/>
            <person name="O'Connor T.D."/>
            <person name="Phillips A.D."/>
            <person name="Prado-Martinez J."/>
            <person name="Rogers A.S."/>
            <person name="Sajjadian S."/>
            <person name="Schmidt D."/>
            <person name="Shaw K."/>
            <person name="Simpson J.T."/>
            <person name="Stenson P.D."/>
            <person name="Turner D.J."/>
            <person name="Vigilant L."/>
            <person name="Vilella A.J."/>
            <person name="Whitener W."/>
            <person name="Zhu B."/>
            <person name="Cooper D.N."/>
            <person name="de Jong P."/>
            <person name="Dermitzakis E.T."/>
            <person name="Eichler E.E."/>
            <person name="Flicek P."/>
            <person name="Goldman N."/>
            <person name="Mundy N.I."/>
            <person name="Ning Z."/>
            <person name="Odom D.T."/>
            <person name="Ponting C.P."/>
            <person name="Quail M.A."/>
            <person name="Ryder O.A."/>
            <person name="Searle S.M."/>
            <person name="Warren W.C."/>
            <person name="Wilson R.K."/>
            <person name="Schierup M.H."/>
            <person name="Rogers J."/>
            <person name="Tyler-Smith C."/>
            <person name="Durbin R."/>
        </authorList>
    </citation>
    <scope>NUCLEOTIDE SEQUENCE [LARGE SCALE GENOMIC DNA]</scope>
</reference>
<protein>
    <submittedName>
        <fullName evidence="1">Coiled-coil domain containing 138</fullName>
    </submittedName>
</protein>
<dbReference type="EMBL" id="CABD030010785">
    <property type="status" value="NOT_ANNOTATED_CDS"/>
    <property type="molecule type" value="Genomic_DNA"/>
</dbReference>
<evidence type="ECO:0000313" key="1">
    <source>
        <dbReference type="Ensembl" id="ENSGGOP00000052382.1"/>
    </source>
</evidence>
<dbReference type="EMBL" id="CABD030010786">
    <property type="status" value="NOT_ANNOTATED_CDS"/>
    <property type="molecule type" value="Genomic_DNA"/>
</dbReference>
<dbReference type="EMBL" id="CABD030010783">
    <property type="status" value="NOT_ANNOTATED_CDS"/>
    <property type="molecule type" value="Genomic_DNA"/>
</dbReference>
<evidence type="ECO:0000313" key="2">
    <source>
        <dbReference type="Proteomes" id="UP000001519"/>
    </source>
</evidence>
<dbReference type="Bgee" id="ENSGGOG00000034976">
    <property type="expression patterns" value="Expressed in testis and 5 other cell types or tissues"/>
</dbReference>
<dbReference type="InterPro" id="IPR038798">
    <property type="entry name" value="CCDC138"/>
</dbReference>
<dbReference type="EMBL" id="CABD030010787">
    <property type="status" value="NOT_ANNOTATED_CDS"/>
    <property type="molecule type" value="Genomic_DNA"/>
</dbReference>
<reference evidence="1" key="4">
    <citation type="submission" date="2025-09" db="UniProtKB">
        <authorList>
            <consortium name="Ensembl"/>
        </authorList>
    </citation>
    <scope>IDENTIFICATION</scope>
</reference>
<dbReference type="EMBL" id="CABD030010779">
    <property type="status" value="NOT_ANNOTATED_CDS"/>
    <property type="molecule type" value="Genomic_DNA"/>
</dbReference>
<name>A0A2I2ZYS4_GORGO</name>
<dbReference type="EMBL" id="CABD030010780">
    <property type="status" value="NOT_ANNOTATED_CDS"/>
    <property type="molecule type" value="Genomic_DNA"/>
</dbReference>
<organism evidence="1 2">
    <name type="scientific">Gorilla gorilla gorilla</name>
    <name type="common">Western lowland gorilla</name>
    <dbReference type="NCBI Taxonomy" id="9595"/>
    <lineage>
        <taxon>Eukaryota</taxon>
        <taxon>Metazoa</taxon>
        <taxon>Chordata</taxon>
        <taxon>Craniata</taxon>
        <taxon>Vertebrata</taxon>
        <taxon>Euteleostomi</taxon>
        <taxon>Mammalia</taxon>
        <taxon>Eutheria</taxon>
        <taxon>Euarchontoglires</taxon>
        <taxon>Primates</taxon>
        <taxon>Haplorrhini</taxon>
        <taxon>Catarrhini</taxon>
        <taxon>Hominidae</taxon>
        <taxon>Gorilla</taxon>
    </lineage>
</organism>
<dbReference type="EMBL" id="CABD030010782">
    <property type="status" value="NOT_ANNOTATED_CDS"/>
    <property type="molecule type" value="Genomic_DNA"/>
</dbReference>
<dbReference type="EMBL" id="CABD030010781">
    <property type="status" value="NOT_ANNOTATED_CDS"/>
    <property type="molecule type" value="Genomic_DNA"/>
</dbReference>
<reference evidence="1" key="3">
    <citation type="submission" date="2025-08" db="UniProtKB">
        <authorList>
            <consortium name="Ensembl"/>
        </authorList>
    </citation>
    <scope>IDENTIFICATION</scope>
</reference>
<sequence length="104" mass="11724">MEPRVVKPPGQDLVVESLKSRYGLGGSCPDEYDFSNFYQSKYKRRTLTSPGDLDVYSGDKVGSSLKYSDESKHCRTPLGSLFKHVNVNCLKNVFTFFLSYAVNI</sequence>